<dbReference type="PROSITE" id="PS00775">
    <property type="entry name" value="GLYCOSYL_HYDROL_F3"/>
    <property type="match status" value="1"/>
</dbReference>
<accession>A0AA96LGA0</accession>
<organism evidence="7 8">
    <name type="scientific">Paenibacillus aurantius</name>
    <dbReference type="NCBI Taxonomy" id="2918900"/>
    <lineage>
        <taxon>Bacteria</taxon>
        <taxon>Bacillati</taxon>
        <taxon>Bacillota</taxon>
        <taxon>Bacilli</taxon>
        <taxon>Bacillales</taxon>
        <taxon>Paenibacillaceae</taxon>
        <taxon>Paenibacillus</taxon>
    </lineage>
</organism>
<dbReference type="KEGG" id="paun:MJA45_06835"/>
<sequence>MSRFLSKGDKRMQGTSKKGLLTDRETIMVEESKESRARMLAELSLEEKVGQLFAFYLNGEEELPRARKAAGEWKAGGIFLDMGILHNPRQVYELTAELQACALEEGSGIPLFLSADLVAGAGCKLRDGGAVHFPKNRAVGEVGDAKLAYESGRITAEESLAIGVNFNYSPVVDVNNNPLNPVIGTHSFGEDPERVARMGEAVIAGYQDNGMVATAKHFPGHGDTQVDSHYALPVLPFDRGRLDRFELAPFRAAIQAGVDAVMVGHIAVPSLDPSQLPASLSYPITTGLLREELGFRGLIVTDGMSMKGITAQFSQAEACVMAVLAGADILLVCPASTEEGQAMIDRVTEAVRQGEISMERLEASVERILDKKAKYGLTRENFRQPAFDPVKLEREDNQKAADELARRALSASNAFTVPSKEEAPASPVTLIWDRQVDFFAARLRGRAEIRREHKLDSFAELPGFLAQCEAEEGSWLFALTHNKPIPADVLAALDRFAAARPGKVQLVHFGSPYDLAHLSHVPALLLYDRAPSLQKAAADYWEGIR</sequence>
<keyword evidence="8" id="KW-1185">Reference proteome</keyword>
<dbReference type="PANTHER" id="PTHR30480">
    <property type="entry name" value="BETA-HEXOSAMINIDASE-RELATED"/>
    <property type="match status" value="1"/>
</dbReference>
<dbReference type="SUPFAM" id="SSF51445">
    <property type="entry name" value="(Trans)glycosidases"/>
    <property type="match status" value="1"/>
</dbReference>
<evidence type="ECO:0000259" key="6">
    <source>
        <dbReference type="Pfam" id="PF00933"/>
    </source>
</evidence>
<evidence type="ECO:0000256" key="5">
    <source>
        <dbReference type="ARBA" id="ARBA00023295"/>
    </source>
</evidence>
<dbReference type="InterPro" id="IPR017853">
    <property type="entry name" value="GH"/>
</dbReference>
<dbReference type="GO" id="GO:0005975">
    <property type="term" value="P:carbohydrate metabolic process"/>
    <property type="evidence" value="ECO:0007669"/>
    <property type="project" value="InterPro"/>
</dbReference>
<keyword evidence="5" id="KW-0326">Glycosidase</keyword>
<dbReference type="Gene3D" id="3.20.20.300">
    <property type="entry name" value="Glycoside hydrolase, family 3, N-terminal domain"/>
    <property type="match status" value="1"/>
</dbReference>
<dbReference type="GO" id="GO:0009254">
    <property type="term" value="P:peptidoglycan turnover"/>
    <property type="evidence" value="ECO:0007669"/>
    <property type="project" value="TreeGrafter"/>
</dbReference>
<evidence type="ECO:0000256" key="3">
    <source>
        <dbReference type="ARBA" id="ARBA00012663"/>
    </source>
</evidence>
<feature type="domain" description="Glycoside hydrolase family 3 N-terminal" evidence="6">
    <location>
        <begin position="45"/>
        <end position="369"/>
    </location>
</feature>
<dbReference type="EMBL" id="CP130318">
    <property type="protein sequence ID" value="WNQ12743.1"/>
    <property type="molecule type" value="Genomic_DNA"/>
</dbReference>
<gene>
    <name evidence="7" type="ORF">MJA45_06835</name>
</gene>
<keyword evidence="4 7" id="KW-0378">Hydrolase</keyword>
<protein>
    <recommendedName>
        <fullName evidence="3">beta-N-acetylhexosaminidase</fullName>
        <ecNumber evidence="3">3.2.1.52</ecNumber>
    </recommendedName>
</protein>
<proteinExistence type="inferred from homology"/>
<dbReference type="InterPro" id="IPR019800">
    <property type="entry name" value="Glyco_hydro_3_AS"/>
</dbReference>
<dbReference type="InterPro" id="IPR036962">
    <property type="entry name" value="Glyco_hydro_3_N_sf"/>
</dbReference>
<evidence type="ECO:0000256" key="1">
    <source>
        <dbReference type="ARBA" id="ARBA00001231"/>
    </source>
</evidence>
<dbReference type="GO" id="GO:0004563">
    <property type="term" value="F:beta-N-acetylhexosaminidase activity"/>
    <property type="evidence" value="ECO:0007669"/>
    <property type="project" value="UniProtKB-EC"/>
</dbReference>
<dbReference type="Proteomes" id="UP001305702">
    <property type="component" value="Chromosome"/>
</dbReference>
<name>A0AA96LGA0_9BACL</name>
<evidence type="ECO:0000256" key="4">
    <source>
        <dbReference type="ARBA" id="ARBA00022801"/>
    </source>
</evidence>
<dbReference type="AlphaFoldDB" id="A0AA96LGA0"/>
<evidence type="ECO:0000313" key="8">
    <source>
        <dbReference type="Proteomes" id="UP001305702"/>
    </source>
</evidence>
<dbReference type="RefSeq" id="WP_315606521.1">
    <property type="nucleotide sequence ID" value="NZ_CP130318.1"/>
</dbReference>
<dbReference type="Pfam" id="PF00933">
    <property type="entry name" value="Glyco_hydro_3"/>
    <property type="match status" value="1"/>
</dbReference>
<dbReference type="InterPro" id="IPR050226">
    <property type="entry name" value="NagZ_Beta-hexosaminidase"/>
</dbReference>
<dbReference type="EC" id="3.2.1.52" evidence="3"/>
<evidence type="ECO:0000256" key="2">
    <source>
        <dbReference type="ARBA" id="ARBA00005336"/>
    </source>
</evidence>
<dbReference type="PANTHER" id="PTHR30480:SF13">
    <property type="entry name" value="BETA-HEXOSAMINIDASE"/>
    <property type="match status" value="1"/>
</dbReference>
<reference evidence="7 8" key="1">
    <citation type="submission" date="2022-02" db="EMBL/GenBank/DDBJ databases">
        <title>Paenibacillus sp. MBLB1776 Whole Genome Shotgun Sequencing.</title>
        <authorList>
            <person name="Hwang C.Y."/>
            <person name="Cho E.-S."/>
            <person name="Seo M.-J."/>
        </authorList>
    </citation>
    <scope>NUCLEOTIDE SEQUENCE [LARGE SCALE GENOMIC DNA]</scope>
    <source>
        <strain evidence="7 8">MBLB1776</strain>
    </source>
</reference>
<dbReference type="PRINTS" id="PR00133">
    <property type="entry name" value="GLHYDRLASE3"/>
</dbReference>
<dbReference type="InterPro" id="IPR001764">
    <property type="entry name" value="Glyco_hydro_3_N"/>
</dbReference>
<comment type="similarity">
    <text evidence="2">Belongs to the glycosyl hydrolase 3 family.</text>
</comment>
<comment type="catalytic activity">
    <reaction evidence="1">
        <text>Hydrolysis of terminal non-reducing N-acetyl-D-hexosamine residues in N-acetyl-beta-D-hexosaminides.</text>
        <dbReference type="EC" id="3.2.1.52"/>
    </reaction>
</comment>
<evidence type="ECO:0000313" key="7">
    <source>
        <dbReference type="EMBL" id="WNQ12743.1"/>
    </source>
</evidence>